<proteinExistence type="predicted"/>
<evidence type="ECO:0000313" key="1">
    <source>
        <dbReference type="EMBL" id="KAF3442781.1"/>
    </source>
</evidence>
<dbReference type="Proteomes" id="UP000796880">
    <property type="component" value="Unassembled WGS sequence"/>
</dbReference>
<dbReference type="OrthoDB" id="695262at2759"/>
<dbReference type="EMBL" id="VOIH02000007">
    <property type="protein sequence ID" value="KAF3442781.1"/>
    <property type="molecule type" value="Genomic_DNA"/>
</dbReference>
<dbReference type="PANTHER" id="PTHR33264:SF8">
    <property type="entry name" value="EXPRESSED PROTEIN"/>
    <property type="match status" value="1"/>
</dbReference>
<gene>
    <name evidence="1" type="ORF">FNV43_RR16698</name>
</gene>
<evidence type="ECO:0000313" key="2">
    <source>
        <dbReference type="Proteomes" id="UP000796880"/>
    </source>
</evidence>
<dbReference type="AlphaFoldDB" id="A0A8K0GZB0"/>
<organism evidence="1 2">
    <name type="scientific">Rhamnella rubrinervis</name>
    <dbReference type="NCBI Taxonomy" id="2594499"/>
    <lineage>
        <taxon>Eukaryota</taxon>
        <taxon>Viridiplantae</taxon>
        <taxon>Streptophyta</taxon>
        <taxon>Embryophyta</taxon>
        <taxon>Tracheophyta</taxon>
        <taxon>Spermatophyta</taxon>
        <taxon>Magnoliopsida</taxon>
        <taxon>eudicotyledons</taxon>
        <taxon>Gunneridae</taxon>
        <taxon>Pentapetalae</taxon>
        <taxon>rosids</taxon>
        <taxon>fabids</taxon>
        <taxon>Rosales</taxon>
        <taxon>Rhamnaceae</taxon>
        <taxon>rhamnoid group</taxon>
        <taxon>Rhamneae</taxon>
        <taxon>Rhamnella</taxon>
    </lineage>
</organism>
<accession>A0A8K0GZB0</accession>
<protein>
    <submittedName>
        <fullName evidence="1">Uncharacterized protein</fullName>
    </submittedName>
</protein>
<dbReference type="PANTHER" id="PTHR33264">
    <property type="entry name" value="EXPRESSED PROTEIN"/>
    <property type="match status" value="1"/>
</dbReference>
<sequence>MSKQIILRQASSIRQTPLLNNQSSSGNSRFAEVAGGTTASCAALCCCCPCGLVNLLVLAIYKVPAGLCRRALRKKRHQKMMKQQQRRHRCSCGYEEAELQIHPVMSVDIVKSQDWEESEKAVMELEKEMWDRFYSTGFWRSPSQREPPTNSSTIVSS</sequence>
<reference evidence="1" key="1">
    <citation type="submission" date="2020-03" db="EMBL/GenBank/DDBJ databases">
        <title>A high-quality chromosome-level genome assembly of a woody plant with both climbing and erect habits, Rhamnella rubrinervis.</title>
        <authorList>
            <person name="Lu Z."/>
            <person name="Yang Y."/>
            <person name="Zhu X."/>
            <person name="Sun Y."/>
        </authorList>
    </citation>
    <scope>NUCLEOTIDE SEQUENCE</scope>
    <source>
        <strain evidence="1">BYM</strain>
        <tissue evidence="1">Leaf</tissue>
    </source>
</reference>
<name>A0A8K0GZB0_9ROSA</name>
<keyword evidence="2" id="KW-1185">Reference proteome</keyword>
<comment type="caution">
    <text evidence="1">The sequence shown here is derived from an EMBL/GenBank/DDBJ whole genome shotgun (WGS) entry which is preliminary data.</text>
</comment>